<dbReference type="EMBL" id="JXLP01000002">
    <property type="protein sequence ID" value="KIL79980.1"/>
    <property type="molecule type" value="Genomic_DNA"/>
</dbReference>
<dbReference type="InterPro" id="IPR000700">
    <property type="entry name" value="PAS-assoc_C"/>
</dbReference>
<dbReference type="InterPro" id="IPR001610">
    <property type="entry name" value="PAC"/>
</dbReference>
<dbReference type="CDD" id="cd01949">
    <property type="entry name" value="GGDEF"/>
    <property type="match status" value="1"/>
</dbReference>
<evidence type="ECO:0000259" key="2">
    <source>
        <dbReference type="PROSITE" id="PS50113"/>
    </source>
</evidence>
<dbReference type="SUPFAM" id="SSF55073">
    <property type="entry name" value="Nucleotide cyclase"/>
    <property type="match status" value="1"/>
</dbReference>
<dbReference type="SMART" id="SM00091">
    <property type="entry name" value="PAS"/>
    <property type="match status" value="2"/>
</dbReference>
<feature type="domain" description="PAC" evidence="2">
    <location>
        <begin position="76"/>
        <end position="132"/>
    </location>
</feature>
<dbReference type="InterPro" id="IPR000160">
    <property type="entry name" value="GGDEF_dom"/>
</dbReference>
<feature type="domain" description="PAS" evidence="1">
    <location>
        <begin position="6"/>
        <end position="76"/>
    </location>
</feature>
<organism evidence="4 5">
    <name type="scientific">Bacillus badius</name>
    <dbReference type="NCBI Taxonomy" id="1455"/>
    <lineage>
        <taxon>Bacteria</taxon>
        <taxon>Bacillati</taxon>
        <taxon>Bacillota</taxon>
        <taxon>Bacilli</taxon>
        <taxon>Bacillales</taxon>
        <taxon>Bacillaceae</taxon>
        <taxon>Pseudobacillus</taxon>
    </lineage>
</organism>
<dbReference type="PANTHER" id="PTHR46663:SF3">
    <property type="entry name" value="SLL0267 PROTEIN"/>
    <property type="match status" value="1"/>
</dbReference>
<dbReference type="SUPFAM" id="SSF55785">
    <property type="entry name" value="PYP-like sensor domain (PAS domain)"/>
    <property type="match status" value="2"/>
</dbReference>
<dbReference type="NCBIfam" id="TIGR00254">
    <property type="entry name" value="GGDEF"/>
    <property type="match status" value="1"/>
</dbReference>
<keyword evidence="5" id="KW-1185">Reference proteome</keyword>
<protein>
    <submittedName>
        <fullName evidence="4">Phosphodiesterase</fullName>
    </submittedName>
</protein>
<dbReference type="Pfam" id="PF00989">
    <property type="entry name" value="PAS"/>
    <property type="match status" value="1"/>
</dbReference>
<dbReference type="Gene3D" id="3.30.450.20">
    <property type="entry name" value="PAS domain"/>
    <property type="match status" value="2"/>
</dbReference>
<feature type="domain" description="PAS" evidence="1">
    <location>
        <begin position="129"/>
        <end position="174"/>
    </location>
</feature>
<dbReference type="SMART" id="SM00267">
    <property type="entry name" value="GGDEF"/>
    <property type="match status" value="1"/>
</dbReference>
<dbReference type="Pfam" id="PF08447">
    <property type="entry name" value="PAS_3"/>
    <property type="match status" value="1"/>
</dbReference>
<evidence type="ECO:0000313" key="5">
    <source>
        <dbReference type="Proteomes" id="UP000031982"/>
    </source>
</evidence>
<dbReference type="PANTHER" id="PTHR46663">
    <property type="entry name" value="DIGUANYLATE CYCLASE DGCT-RELATED"/>
    <property type="match status" value="1"/>
</dbReference>
<dbReference type="InterPro" id="IPR052163">
    <property type="entry name" value="DGC-Regulatory_Protein"/>
</dbReference>
<dbReference type="Proteomes" id="UP000031982">
    <property type="component" value="Unassembled WGS sequence"/>
</dbReference>
<reference evidence="4 5" key="1">
    <citation type="submission" date="2015-01" db="EMBL/GenBank/DDBJ databases">
        <title>Genome Assembly of Bacillus badius MTCC 1458.</title>
        <authorList>
            <person name="Verma A."/>
            <person name="Khatri I."/>
            <person name="Mual P."/>
            <person name="Subramanian S."/>
            <person name="Krishnamurthi S."/>
        </authorList>
    </citation>
    <scope>NUCLEOTIDE SEQUENCE [LARGE SCALE GENOMIC DNA]</scope>
    <source>
        <strain evidence="4 5">MTCC 1458</strain>
    </source>
</reference>
<dbReference type="CDD" id="cd00130">
    <property type="entry name" value="PAS"/>
    <property type="match status" value="2"/>
</dbReference>
<dbReference type="Gene3D" id="3.30.70.270">
    <property type="match status" value="1"/>
</dbReference>
<dbReference type="SMART" id="SM00086">
    <property type="entry name" value="PAC"/>
    <property type="match status" value="2"/>
</dbReference>
<dbReference type="InterPro" id="IPR043128">
    <property type="entry name" value="Rev_trsase/Diguanyl_cyclase"/>
</dbReference>
<evidence type="ECO:0000259" key="3">
    <source>
        <dbReference type="PROSITE" id="PS50887"/>
    </source>
</evidence>
<comment type="caution">
    <text evidence="4">The sequence shown here is derived from an EMBL/GenBank/DDBJ whole genome shotgun (WGS) entry which is preliminary data.</text>
</comment>
<dbReference type="PROSITE" id="PS50112">
    <property type="entry name" value="PAS"/>
    <property type="match status" value="2"/>
</dbReference>
<dbReference type="NCBIfam" id="TIGR00229">
    <property type="entry name" value="sensory_box"/>
    <property type="match status" value="2"/>
</dbReference>
<dbReference type="RefSeq" id="WP_041096813.1">
    <property type="nucleotide sequence ID" value="NZ_JARTHD010000004.1"/>
</dbReference>
<proteinExistence type="predicted"/>
<dbReference type="Pfam" id="PF00990">
    <property type="entry name" value="GGDEF"/>
    <property type="match status" value="1"/>
</dbReference>
<name>A0ABR5AZE3_BACBA</name>
<gene>
    <name evidence="4" type="ORF">SD77_2434</name>
</gene>
<evidence type="ECO:0000313" key="4">
    <source>
        <dbReference type="EMBL" id="KIL79980.1"/>
    </source>
</evidence>
<dbReference type="PROSITE" id="PS50113">
    <property type="entry name" value="PAC"/>
    <property type="match status" value="2"/>
</dbReference>
<dbReference type="InterPro" id="IPR013767">
    <property type="entry name" value="PAS_fold"/>
</dbReference>
<dbReference type="InterPro" id="IPR013655">
    <property type="entry name" value="PAS_fold_3"/>
</dbReference>
<feature type="domain" description="GGDEF" evidence="3">
    <location>
        <begin position="293"/>
        <end position="431"/>
    </location>
</feature>
<dbReference type="PROSITE" id="PS50887">
    <property type="entry name" value="GGDEF"/>
    <property type="match status" value="1"/>
</dbReference>
<accession>A0ABR5AZE3</accession>
<sequence>MKNFDSDVLFSNAFQHSAIGMALVGLDGKWLKVNHALCQLIGYAEEELLQVTFKDITHPDDLESDLSHVNELIQGKKSSYQMVKRYFHKDGSIITVLLTASIVCDEDHHPLFFISQIQDITEQKKVESELKLFAKVLETTQQGVIIADSDEKITYVNEGFTKITGYSFEEVKGQRLKLLPSGEHDESFSREMWMNLLTNGYWEGVISNKDKFGSTYTQWLNIGTLKDEADKTTHYIAVFSDVSKLKKAKNKLKEINKQLNQLSAIDELTGIPNRRTFDEKLSAELKKATQWHKPLSVVLLDVDFFKTYNDTYGHLKGDTCLRTAAAAMEKKVAEFSGILARYGGEEFIAILPDMPPKESCIAAEEIRKSVEKLKIPHGKSKAGEFVTTSAGLITVLPGRHDYTPDDLIHLADQALYEAKEAGRNQLRAAKGSDIF</sequence>
<dbReference type="InterPro" id="IPR000014">
    <property type="entry name" value="PAS"/>
</dbReference>
<dbReference type="InterPro" id="IPR029787">
    <property type="entry name" value="Nucleotide_cyclase"/>
</dbReference>
<evidence type="ECO:0000259" key="1">
    <source>
        <dbReference type="PROSITE" id="PS50112"/>
    </source>
</evidence>
<feature type="domain" description="PAC" evidence="2">
    <location>
        <begin position="200"/>
        <end position="254"/>
    </location>
</feature>
<dbReference type="InterPro" id="IPR035965">
    <property type="entry name" value="PAS-like_dom_sf"/>
</dbReference>